<sequence>MLQGQFDVGSNRLFIYQNDDSLGLPYYSNLSLNQVHDDTKLAVVVLHGASRNADDYYDRMYAIVNGVGMDSTIIIAPQFLRTGDLDDHNLSEDVLYWTSTTNWTAGYTSGNTSDHNRPFTISSYSIMDTLLYRLAMNNPILNQMVFVGFSAGGQFVNRYVGGNDVTERIFQEFNLSIRYIVGSPSSYLYMNDERRIQNTVDQFAVPSGCSGYNDYKYGLDDLNNYMSNAGSDSIRIRYSRREVIYLIGGSDDAGTTDCQSMAQGNHRYERSIIYFNYLQYYFSSEILGRHQHAIIPNIDHDSYNIFNSACGRKALFGYGDCDQLDFLNVMDFEVLDNYKLIKNYPNPFNASTRIDYQIPGKGTVKMVIHDLMGRIVKEIVIQNQLPGQNFIIWDGKDQFGTVVESGIYLNQLIFNGRIMGKNKMILLK</sequence>
<dbReference type="Gene3D" id="3.40.50.1820">
    <property type="entry name" value="alpha/beta hydrolase"/>
    <property type="match status" value="1"/>
</dbReference>
<dbReference type="NCBIfam" id="TIGR04183">
    <property type="entry name" value="Por_Secre_tail"/>
    <property type="match status" value="1"/>
</dbReference>
<evidence type="ECO:0008006" key="2">
    <source>
        <dbReference type="Google" id="ProtNLM"/>
    </source>
</evidence>
<gene>
    <name evidence="1" type="ORF">METZ01_LOCUS211653</name>
</gene>
<evidence type="ECO:0000313" key="1">
    <source>
        <dbReference type="EMBL" id="SVB58799.1"/>
    </source>
</evidence>
<accession>A0A382F7Z7</accession>
<dbReference type="Gene3D" id="2.60.40.4070">
    <property type="match status" value="1"/>
</dbReference>
<dbReference type="EMBL" id="UINC01048360">
    <property type="protein sequence ID" value="SVB58799.1"/>
    <property type="molecule type" value="Genomic_DNA"/>
</dbReference>
<dbReference type="SUPFAM" id="SSF53474">
    <property type="entry name" value="alpha/beta-Hydrolases"/>
    <property type="match status" value="1"/>
</dbReference>
<organism evidence="1">
    <name type="scientific">marine metagenome</name>
    <dbReference type="NCBI Taxonomy" id="408172"/>
    <lineage>
        <taxon>unclassified sequences</taxon>
        <taxon>metagenomes</taxon>
        <taxon>ecological metagenomes</taxon>
    </lineage>
</organism>
<dbReference type="AlphaFoldDB" id="A0A382F7Z7"/>
<dbReference type="PANTHER" id="PTHR35560">
    <property type="entry name" value="BLL0132 PROTEIN"/>
    <property type="match status" value="1"/>
</dbReference>
<dbReference type="PANTHER" id="PTHR35560:SF3">
    <property type="entry name" value="PEPTIDASE S9 PROLYL OLIGOPEPTIDASE CATALYTIC DOMAIN-CONTAINING PROTEIN"/>
    <property type="match status" value="1"/>
</dbReference>
<name>A0A382F7Z7_9ZZZZ</name>
<protein>
    <recommendedName>
        <fullName evidence="2">FlgD Ig-like domain-containing protein</fullName>
    </recommendedName>
</protein>
<dbReference type="InterPro" id="IPR026444">
    <property type="entry name" value="Secre_tail"/>
</dbReference>
<dbReference type="InterPro" id="IPR029058">
    <property type="entry name" value="AB_hydrolase_fold"/>
</dbReference>
<proteinExistence type="predicted"/>
<reference evidence="1" key="1">
    <citation type="submission" date="2018-05" db="EMBL/GenBank/DDBJ databases">
        <authorList>
            <person name="Lanie J.A."/>
            <person name="Ng W.-L."/>
            <person name="Kazmierczak K.M."/>
            <person name="Andrzejewski T.M."/>
            <person name="Davidsen T.M."/>
            <person name="Wayne K.J."/>
            <person name="Tettelin H."/>
            <person name="Glass J.I."/>
            <person name="Rusch D."/>
            <person name="Podicherti R."/>
            <person name="Tsui H.-C.T."/>
            <person name="Winkler M.E."/>
        </authorList>
    </citation>
    <scope>NUCLEOTIDE SEQUENCE</scope>
</reference>